<feature type="domain" description="Peptidase S1" evidence="9">
    <location>
        <begin position="30"/>
        <end position="251"/>
    </location>
</feature>
<comment type="caution">
    <text evidence="10">The sequence shown here is derived from an EMBL/GenBank/DDBJ whole genome shotgun (WGS) entry which is preliminary data.</text>
</comment>
<evidence type="ECO:0000256" key="5">
    <source>
        <dbReference type="ARBA" id="ARBA00023145"/>
    </source>
</evidence>
<evidence type="ECO:0000256" key="2">
    <source>
        <dbReference type="ARBA" id="ARBA00022729"/>
    </source>
</evidence>
<keyword evidence="5" id="KW-0865">Zymogen</keyword>
<name>A0A4U1EBA8_MONMO</name>
<feature type="compositionally biased region" description="Polar residues" evidence="8">
    <location>
        <begin position="11"/>
        <end position="21"/>
    </location>
</feature>
<dbReference type="PANTHER" id="PTHR24271">
    <property type="entry name" value="KALLIKREIN-RELATED"/>
    <property type="match status" value="1"/>
</dbReference>
<evidence type="ECO:0000256" key="8">
    <source>
        <dbReference type="SAM" id="MobiDB-lite"/>
    </source>
</evidence>
<dbReference type="InterPro" id="IPR043504">
    <property type="entry name" value="Peptidase_S1_PA_chymotrypsin"/>
</dbReference>
<keyword evidence="2" id="KW-0732">Signal</keyword>
<evidence type="ECO:0000313" key="11">
    <source>
        <dbReference type="Proteomes" id="UP000308365"/>
    </source>
</evidence>
<dbReference type="CDD" id="cd00190">
    <property type="entry name" value="Tryp_SPc"/>
    <property type="match status" value="1"/>
</dbReference>
<keyword evidence="3 7" id="KW-0378">Hydrolase</keyword>
<reference evidence="11" key="1">
    <citation type="journal article" date="2019" name="IScience">
        <title>Narwhal Genome Reveals Long-Term Low Genetic Diversity despite Current Large Abundance Size.</title>
        <authorList>
            <person name="Westbury M.V."/>
            <person name="Petersen B."/>
            <person name="Garde E."/>
            <person name="Heide-Jorgensen M.P."/>
            <person name="Lorenzen E.D."/>
        </authorList>
    </citation>
    <scope>NUCLEOTIDE SEQUENCE [LARGE SCALE GENOMIC DNA]</scope>
</reference>
<dbReference type="InterPro" id="IPR001254">
    <property type="entry name" value="Trypsin_dom"/>
</dbReference>
<dbReference type="InterPro" id="IPR009003">
    <property type="entry name" value="Peptidase_S1_PA"/>
</dbReference>
<dbReference type="SUPFAM" id="SSF50494">
    <property type="entry name" value="Trypsin-like serine proteases"/>
    <property type="match status" value="1"/>
</dbReference>
<dbReference type="EMBL" id="RWIC01004293">
    <property type="protein sequence ID" value="TKC33384.1"/>
    <property type="molecule type" value="Genomic_DNA"/>
</dbReference>
<dbReference type="PRINTS" id="PR00722">
    <property type="entry name" value="CHYMOTRYPSIN"/>
</dbReference>
<dbReference type="Proteomes" id="UP000308365">
    <property type="component" value="Unassembled WGS sequence"/>
</dbReference>
<dbReference type="InterPro" id="IPR001314">
    <property type="entry name" value="Peptidase_S1A"/>
</dbReference>
<accession>A0A4U1EBA8</accession>
<dbReference type="FunFam" id="2.40.10.10:FF:000014">
    <property type="entry name" value="Complement factor D"/>
    <property type="match status" value="1"/>
</dbReference>
<dbReference type="GO" id="GO:0005737">
    <property type="term" value="C:cytoplasm"/>
    <property type="evidence" value="ECO:0007669"/>
    <property type="project" value="TreeGrafter"/>
</dbReference>
<evidence type="ECO:0000256" key="7">
    <source>
        <dbReference type="RuleBase" id="RU363034"/>
    </source>
</evidence>
<dbReference type="PROSITE" id="PS00135">
    <property type="entry name" value="TRYPSIN_SER"/>
    <property type="match status" value="1"/>
</dbReference>
<dbReference type="SMART" id="SM00020">
    <property type="entry name" value="Tryp_SPc"/>
    <property type="match status" value="1"/>
</dbReference>
<dbReference type="InterPro" id="IPR033116">
    <property type="entry name" value="TRYPSIN_SER"/>
</dbReference>
<evidence type="ECO:0000259" key="9">
    <source>
        <dbReference type="PROSITE" id="PS50240"/>
    </source>
</evidence>
<organism evidence="10 11">
    <name type="scientific">Monodon monoceros</name>
    <name type="common">Narwhal</name>
    <name type="synonym">Ceratodon monodon</name>
    <dbReference type="NCBI Taxonomy" id="40151"/>
    <lineage>
        <taxon>Eukaryota</taxon>
        <taxon>Metazoa</taxon>
        <taxon>Chordata</taxon>
        <taxon>Craniata</taxon>
        <taxon>Vertebrata</taxon>
        <taxon>Euteleostomi</taxon>
        <taxon>Mammalia</taxon>
        <taxon>Eutheria</taxon>
        <taxon>Laurasiatheria</taxon>
        <taxon>Artiodactyla</taxon>
        <taxon>Whippomorpha</taxon>
        <taxon>Cetacea</taxon>
        <taxon>Odontoceti</taxon>
        <taxon>Monodontidae</taxon>
        <taxon>Monodon</taxon>
    </lineage>
</organism>
<evidence type="ECO:0000256" key="6">
    <source>
        <dbReference type="ARBA" id="ARBA00023157"/>
    </source>
</evidence>
<evidence type="ECO:0000256" key="1">
    <source>
        <dbReference type="ARBA" id="ARBA00022670"/>
    </source>
</evidence>
<keyword evidence="6" id="KW-1015">Disulfide bond</keyword>
<keyword evidence="4 7" id="KW-0720">Serine protease</keyword>
<dbReference type="InterPro" id="IPR018114">
    <property type="entry name" value="TRYPSIN_HIS"/>
</dbReference>
<dbReference type="FunFam" id="2.40.10.10:FF:000068">
    <property type="entry name" value="transmembrane protease serine 2"/>
    <property type="match status" value="1"/>
</dbReference>
<dbReference type="Pfam" id="PF00089">
    <property type="entry name" value="Trypsin"/>
    <property type="match status" value="1"/>
</dbReference>
<dbReference type="GO" id="GO:0004252">
    <property type="term" value="F:serine-type endopeptidase activity"/>
    <property type="evidence" value="ECO:0007669"/>
    <property type="project" value="InterPro"/>
</dbReference>
<proteinExistence type="predicted"/>
<dbReference type="PANTHER" id="PTHR24271:SF13">
    <property type="entry name" value="CATHEPSIN G"/>
    <property type="match status" value="1"/>
</dbReference>
<dbReference type="PROSITE" id="PS00134">
    <property type="entry name" value="TRYPSIN_HIS"/>
    <property type="match status" value="1"/>
</dbReference>
<evidence type="ECO:0000256" key="3">
    <source>
        <dbReference type="ARBA" id="ARBA00022801"/>
    </source>
</evidence>
<dbReference type="Gene3D" id="2.40.10.10">
    <property type="entry name" value="Trypsin-like serine proteases"/>
    <property type="match status" value="2"/>
</dbReference>
<sequence length="429" mass="48193">GLKVWQEEDQQQLTGQTSQDDAATPAPGQIIGGQEARPHSHPYMAYVQIQTPRLQTCGGFLVREDFVMTAAHCLGRQISVILGAHNIRTLERTQQRIPVLRAIPHPTYNQRNNQNDIMLLQLRSRVTRNRAVRPVALPQTQDSLSPGTLCTVAGWGLLGLNRRTDVLQDVQLAVQRNGECSRRFVFYTGQTQICVGDPRERKSAFLGDSGGPLVCNNVAQGIVSYGNRFGTPPAVFTRISSFLPWIRRTMRRFKDYFLPETHLPNIQCKSFINKILINNTSLKLLSHFSYICYHLPIGILSCLYVLRENSLIVNCLRWQVERILDDGGGRRELWKSPRPALPLCDIYLEPQSTAQVRTQSPGNSQGRPISPLSLSLPVSTSKAALCLQRPCQKRFYRPHRAHLQRTIPFMTIPEATSTASHSSAPSPDK</sequence>
<evidence type="ECO:0000256" key="4">
    <source>
        <dbReference type="ARBA" id="ARBA00022825"/>
    </source>
</evidence>
<dbReference type="AlphaFoldDB" id="A0A4U1EBA8"/>
<dbReference type="GO" id="GO:0006508">
    <property type="term" value="P:proteolysis"/>
    <property type="evidence" value="ECO:0007669"/>
    <property type="project" value="UniProtKB-KW"/>
</dbReference>
<gene>
    <name evidence="10" type="ORF">EI555_009399</name>
</gene>
<feature type="non-terminal residue" evidence="10">
    <location>
        <position position="1"/>
    </location>
</feature>
<feature type="region of interest" description="Disordered" evidence="8">
    <location>
        <begin position="1"/>
        <end position="36"/>
    </location>
</feature>
<protein>
    <recommendedName>
        <fullName evidence="9">Peptidase S1 domain-containing protein</fullName>
    </recommendedName>
</protein>
<keyword evidence="1 7" id="KW-0645">Protease</keyword>
<evidence type="ECO:0000313" key="10">
    <source>
        <dbReference type="EMBL" id="TKC33384.1"/>
    </source>
</evidence>
<dbReference type="PROSITE" id="PS50240">
    <property type="entry name" value="TRYPSIN_DOM"/>
    <property type="match status" value="1"/>
</dbReference>